<gene>
    <name evidence="1" type="ordered locus">Desaci_4087</name>
</gene>
<reference evidence="1 2" key="1">
    <citation type="journal article" date="2012" name="J. Bacteriol.">
        <title>Complete genome sequences of Desulfosporosinus orientis DSM765T, Desulfosporosinus youngiae DSM17734T, Desulfosporosinus meridiei DSM13257T, and Desulfosporosinus acidiphilus DSM22704T.</title>
        <authorList>
            <person name="Pester M."/>
            <person name="Brambilla E."/>
            <person name="Alazard D."/>
            <person name="Rattei T."/>
            <person name="Weinmaier T."/>
            <person name="Han J."/>
            <person name="Lucas S."/>
            <person name="Lapidus A."/>
            <person name="Cheng J.F."/>
            <person name="Goodwin L."/>
            <person name="Pitluck S."/>
            <person name="Peters L."/>
            <person name="Ovchinnikova G."/>
            <person name="Teshima H."/>
            <person name="Detter J.C."/>
            <person name="Han C.S."/>
            <person name="Tapia R."/>
            <person name="Land M.L."/>
            <person name="Hauser L."/>
            <person name="Kyrpides N.C."/>
            <person name="Ivanova N.N."/>
            <person name="Pagani I."/>
            <person name="Huntmann M."/>
            <person name="Wei C.L."/>
            <person name="Davenport K.W."/>
            <person name="Daligault H."/>
            <person name="Chain P.S."/>
            <person name="Chen A."/>
            <person name="Mavromatis K."/>
            <person name="Markowitz V."/>
            <person name="Szeto E."/>
            <person name="Mikhailova N."/>
            <person name="Pati A."/>
            <person name="Wagner M."/>
            <person name="Woyke T."/>
            <person name="Ollivier B."/>
            <person name="Klenk H.P."/>
            <person name="Spring S."/>
            <person name="Loy A."/>
        </authorList>
    </citation>
    <scope>NUCLEOTIDE SEQUENCE [LARGE SCALE GENOMIC DNA]</scope>
    <source>
        <strain evidence="2">DSM 22704 / JCM 16185 / SJ4</strain>
    </source>
</reference>
<dbReference type="EMBL" id="CP003639">
    <property type="protein sequence ID" value="AFM42950.1"/>
    <property type="molecule type" value="Genomic_DNA"/>
</dbReference>
<sequence length="334" mass="32586">MTVSGGFGASASGTTNSNGYYNVSIKPSNVGGPFPLSFAVTSSYGNFNTIQNSITVTTPIAVPVQDVLQGVTISGQTGTMPNMAIANPNGMGAGRSMSLQYWTGGGSTLFLKPQTGYYDGIDTWTYYTDPNLTPSNIKSGVSIFGVTGTYSGGTSTHGSQSWTTPGTYYWTVPDGVNSLTAAITGAGGGSSGGATTGSQVAYGGGGGSGGTYIGPVPVTPGQIIVIVVGTGGISKSGNTLVYSPGVFGAQGSNGGDSSVAGVVGHGGTAGTPGMFASGWFPDNGSGGVGGAGGGYGSNGLNGSNMGVGGQSTFQGLGYGGSGYNGGNGKVTIQW</sequence>
<protein>
    <submittedName>
        <fullName evidence="1">Uncharacterized protein</fullName>
    </submittedName>
</protein>
<organism evidence="1 2">
    <name type="scientific">Desulfosporosinus acidiphilus (strain DSM 22704 / JCM 16185 / SJ4)</name>
    <dbReference type="NCBI Taxonomy" id="646529"/>
    <lineage>
        <taxon>Bacteria</taxon>
        <taxon>Bacillati</taxon>
        <taxon>Bacillota</taxon>
        <taxon>Clostridia</taxon>
        <taxon>Eubacteriales</taxon>
        <taxon>Desulfitobacteriaceae</taxon>
        <taxon>Desulfosporosinus</taxon>
    </lineage>
</organism>
<proteinExistence type="predicted"/>
<dbReference type="eggNOG" id="ENOG5033BA8">
    <property type="taxonomic scope" value="Bacteria"/>
</dbReference>
<dbReference type="Proteomes" id="UP000002892">
    <property type="component" value="Chromosome"/>
</dbReference>
<evidence type="ECO:0000313" key="1">
    <source>
        <dbReference type="EMBL" id="AFM42950.1"/>
    </source>
</evidence>
<dbReference type="AlphaFoldDB" id="I4DAX6"/>
<name>I4DAX6_DESAJ</name>
<dbReference type="KEGG" id="dai:Desaci_4087"/>
<dbReference type="RefSeq" id="WP_014828936.1">
    <property type="nucleotide sequence ID" value="NC_018068.1"/>
</dbReference>
<dbReference type="HOGENOM" id="CLU_066186_0_0_9"/>
<dbReference type="STRING" id="646529.Desaci_4087"/>
<dbReference type="OrthoDB" id="1799546at2"/>
<evidence type="ECO:0000313" key="2">
    <source>
        <dbReference type="Proteomes" id="UP000002892"/>
    </source>
</evidence>
<accession>I4DAX6</accession>
<keyword evidence="2" id="KW-1185">Reference proteome</keyword>